<feature type="non-terminal residue" evidence="1">
    <location>
        <position position="1"/>
    </location>
</feature>
<gene>
    <name evidence="1" type="ORF">BYL167_LOCUS50144</name>
    <name evidence="2" type="ORF">GIL414_LOCUS58403</name>
</gene>
<dbReference type="Gene3D" id="1.25.10.10">
    <property type="entry name" value="Leucine-rich Repeat Variant"/>
    <property type="match status" value="1"/>
</dbReference>
<accession>A0A8S3BP36</accession>
<evidence type="ECO:0000313" key="1">
    <source>
        <dbReference type="EMBL" id="CAF4849381.1"/>
    </source>
</evidence>
<dbReference type="InterPro" id="IPR016024">
    <property type="entry name" value="ARM-type_fold"/>
</dbReference>
<reference evidence="1" key="1">
    <citation type="submission" date="2021-02" db="EMBL/GenBank/DDBJ databases">
        <authorList>
            <person name="Nowell W R."/>
        </authorList>
    </citation>
    <scope>NUCLEOTIDE SEQUENCE</scope>
</reference>
<dbReference type="EMBL" id="CAJOBJ010215627">
    <property type="protein sequence ID" value="CAF5021378.1"/>
    <property type="molecule type" value="Genomic_DNA"/>
</dbReference>
<comment type="caution">
    <text evidence="1">The sequence shown here is derived from an EMBL/GenBank/DDBJ whole genome shotgun (WGS) entry which is preliminary data.</text>
</comment>
<evidence type="ECO:0000313" key="3">
    <source>
        <dbReference type="Proteomes" id="UP000681967"/>
    </source>
</evidence>
<feature type="non-terminal residue" evidence="1">
    <location>
        <position position="61"/>
    </location>
</feature>
<proteinExistence type="predicted"/>
<dbReference type="Proteomes" id="UP000681720">
    <property type="component" value="Unassembled WGS sequence"/>
</dbReference>
<dbReference type="InterPro" id="IPR011989">
    <property type="entry name" value="ARM-like"/>
</dbReference>
<dbReference type="AlphaFoldDB" id="A0A8S3BP36"/>
<name>A0A8S3BP36_9BILA</name>
<dbReference type="Proteomes" id="UP000681967">
    <property type="component" value="Unassembled WGS sequence"/>
</dbReference>
<protein>
    <submittedName>
        <fullName evidence="1">Uncharacterized protein</fullName>
    </submittedName>
</protein>
<evidence type="ECO:0000313" key="2">
    <source>
        <dbReference type="EMBL" id="CAF5021378.1"/>
    </source>
</evidence>
<dbReference type="SUPFAM" id="SSF48371">
    <property type="entry name" value="ARM repeat"/>
    <property type="match status" value="1"/>
</dbReference>
<dbReference type="EMBL" id="CAJOBH010151968">
    <property type="protein sequence ID" value="CAF4849381.1"/>
    <property type="molecule type" value="Genomic_DNA"/>
</dbReference>
<sequence length="61" mass="6905">AALVNFAEDCPSRILVDYLPQIIEKLEQVLNRKYQELVQHNRKLVLEQIVTTLAAIADTVG</sequence>
<organism evidence="1 3">
    <name type="scientific">Rotaria magnacalcarata</name>
    <dbReference type="NCBI Taxonomy" id="392030"/>
    <lineage>
        <taxon>Eukaryota</taxon>
        <taxon>Metazoa</taxon>
        <taxon>Spiralia</taxon>
        <taxon>Gnathifera</taxon>
        <taxon>Rotifera</taxon>
        <taxon>Eurotatoria</taxon>
        <taxon>Bdelloidea</taxon>
        <taxon>Philodinida</taxon>
        <taxon>Philodinidae</taxon>
        <taxon>Rotaria</taxon>
    </lineage>
</organism>